<name>A0A1B6MN47_9HEMI</name>
<protein>
    <recommendedName>
        <fullName evidence="3">Shootin-1</fullName>
    </recommendedName>
</protein>
<reference evidence="2" key="1">
    <citation type="submission" date="2015-11" db="EMBL/GenBank/DDBJ databases">
        <title>De novo transcriptome assembly of four potential Pierce s Disease insect vectors from Arizona vineyards.</title>
        <authorList>
            <person name="Tassone E.E."/>
        </authorList>
    </citation>
    <scope>NUCLEOTIDE SEQUENCE</scope>
</reference>
<accession>A0A1B6MN47</accession>
<gene>
    <name evidence="2" type="ORF">g.6143</name>
</gene>
<feature type="coiled-coil region" evidence="1">
    <location>
        <begin position="147"/>
        <end position="232"/>
    </location>
</feature>
<evidence type="ECO:0008006" key="3">
    <source>
        <dbReference type="Google" id="ProtNLM"/>
    </source>
</evidence>
<dbReference type="EMBL" id="GEBQ01002682">
    <property type="protein sequence ID" value="JAT37295.1"/>
    <property type="molecule type" value="Transcribed_RNA"/>
</dbReference>
<proteinExistence type="predicted"/>
<evidence type="ECO:0000313" key="2">
    <source>
        <dbReference type="EMBL" id="JAT37295.1"/>
    </source>
</evidence>
<organism evidence="2">
    <name type="scientific">Graphocephala atropunctata</name>
    <dbReference type="NCBI Taxonomy" id="36148"/>
    <lineage>
        <taxon>Eukaryota</taxon>
        <taxon>Metazoa</taxon>
        <taxon>Ecdysozoa</taxon>
        <taxon>Arthropoda</taxon>
        <taxon>Hexapoda</taxon>
        <taxon>Insecta</taxon>
        <taxon>Pterygota</taxon>
        <taxon>Neoptera</taxon>
        <taxon>Paraneoptera</taxon>
        <taxon>Hemiptera</taxon>
        <taxon>Auchenorrhyncha</taxon>
        <taxon>Membracoidea</taxon>
        <taxon>Cicadellidae</taxon>
        <taxon>Cicadellinae</taxon>
        <taxon>Cicadellini</taxon>
        <taxon>Graphocephala</taxon>
    </lineage>
</organism>
<evidence type="ECO:0000256" key="1">
    <source>
        <dbReference type="SAM" id="Coils"/>
    </source>
</evidence>
<dbReference type="AlphaFoldDB" id="A0A1B6MN47"/>
<keyword evidence="1" id="KW-0175">Coiled coil</keyword>
<sequence length="341" mass="39438">METEGLNALLQKMKEKEDRDNAIAKKIKESESIIKAEEENIKKYTVLKAKLTVDLEKKLIESSQQETTNEILLQKKLIWMDMLERTRKDLKKEEERMDDLLRDICSNRISFCENMKDYLQKNNYLEMSSGFVKSNVSRMAAPQKIKIENDSDEHESLTRQMESLQAQLEELTAEEAKIEEAKQYKAQLQIEPSCGESFLRLQDSLKDMKDKLENAETEIRAVKNNIAQKELLLLRRRNSAKKSEDKTTNNQDVCQQPQIKLDATSGNSQDIGQKKSGVKLVQFKNTVEVKQDLASSQLKSILKRKSFTAQSPSPSLRKKLTEKLVSKLDEEMKEILFKNKK</sequence>